<sequence>MSSNPTIEDINHTLDGIASSLSEDDIQMLQETYTEEEVEKAFFQLPMDKAPSIDGFNTNFYRKNWSFVKHDVVAAILLALNAGSDITPLNQTLITLIPKVKQPTTVKNFRPISLCNVSYKIMSKTIANRLKLVINKLISPNESAFLQGRLLSNSILVAQEITYSIKLKSSGKKVWMALKLDMAKAFDKVEWSFIEAIMEKIFYTGGETIKMMNQDLVRLDHFDGTNFPWWQDKVRFLITTIKTDYILESTLEPLLAPTDKDIDVMKAQRKKREDDNLLCRGPILNSLSDRLYNLCSDTKDAKEI</sequence>
<dbReference type="InterPro" id="IPR043502">
    <property type="entry name" value="DNA/RNA_pol_sf"/>
</dbReference>
<protein>
    <recommendedName>
        <fullName evidence="1">Reverse transcriptase domain-containing protein</fullName>
    </recommendedName>
</protein>
<evidence type="ECO:0000313" key="3">
    <source>
        <dbReference type="Proteomes" id="UP000596661"/>
    </source>
</evidence>
<dbReference type="PANTHER" id="PTHR46890:SF48">
    <property type="entry name" value="RNA-DIRECTED DNA POLYMERASE"/>
    <property type="match status" value="1"/>
</dbReference>
<dbReference type="SUPFAM" id="SSF56672">
    <property type="entry name" value="DNA/RNA polymerases"/>
    <property type="match status" value="1"/>
</dbReference>
<dbReference type="Pfam" id="PF00078">
    <property type="entry name" value="RVT_1"/>
    <property type="match status" value="1"/>
</dbReference>
<reference evidence="2" key="2">
    <citation type="submission" date="2021-03" db="UniProtKB">
        <authorList>
            <consortium name="EnsemblPlants"/>
        </authorList>
    </citation>
    <scope>IDENTIFICATION</scope>
</reference>
<proteinExistence type="predicted"/>
<evidence type="ECO:0000259" key="1">
    <source>
        <dbReference type="Pfam" id="PF00078"/>
    </source>
</evidence>
<feature type="domain" description="Reverse transcriptase" evidence="1">
    <location>
        <begin position="100"/>
        <end position="200"/>
    </location>
</feature>
<evidence type="ECO:0000313" key="2">
    <source>
        <dbReference type="EnsemblPlants" id="cds.evm.model.02.1613"/>
    </source>
</evidence>
<dbReference type="Gramene" id="evm.model.02.1613">
    <property type="protein sequence ID" value="cds.evm.model.02.1613"/>
    <property type="gene ID" value="evm.TU.02.1613"/>
</dbReference>
<dbReference type="CDD" id="cd01650">
    <property type="entry name" value="RT_nLTR_like"/>
    <property type="match status" value="1"/>
</dbReference>
<dbReference type="EMBL" id="UZAU01000210">
    <property type="status" value="NOT_ANNOTATED_CDS"/>
    <property type="molecule type" value="Genomic_DNA"/>
</dbReference>
<dbReference type="EnsemblPlants" id="evm.model.02.1613">
    <property type="protein sequence ID" value="cds.evm.model.02.1613"/>
    <property type="gene ID" value="evm.TU.02.1613"/>
</dbReference>
<dbReference type="PANTHER" id="PTHR46890">
    <property type="entry name" value="NON-LTR RETROLELEMENT REVERSE TRANSCRIPTASE-LIKE PROTEIN-RELATED"/>
    <property type="match status" value="1"/>
</dbReference>
<dbReference type="InterPro" id="IPR052343">
    <property type="entry name" value="Retrotransposon-Effector_Assoc"/>
</dbReference>
<name>A0A803NUB4_CANSA</name>
<dbReference type="OMA" id="DITPLNQ"/>
<dbReference type="InterPro" id="IPR000477">
    <property type="entry name" value="RT_dom"/>
</dbReference>
<keyword evidence="3" id="KW-1185">Reference proteome</keyword>
<organism evidence="2 3">
    <name type="scientific">Cannabis sativa</name>
    <name type="common">Hemp</name>
    <name type="synonym">Marijuana</name>
    <dbReference type="NCBI Taxonomy" id="3483"/>
    <lineage>
        <taxon>Eukaryota</taxon>
        <taxon>Viridiplantae</taxon>
        <taxon>Streptophyta</taxon>
        <taxon>Embryophyta</taxon>
        <taxon>Tracheophyta</taxon>
        <taxon>Spermatophyta</taxon>
        <taxon>Magnoliopsida</taxon>
        <taxon>eudicotyledons</taxon>
        <taxon>Gunneridae</taxon>
        <taxon>Pentapetalae</taxon>
        <taxon>rosids</taxon>
        <taxon>fabids</taxon>
        <taxon>Rosales</taxon>
        <taxon>Cannabaceae</taxon>
        <taxon>Cannabis</taxon>
    </lineage>
</organism>
<accession>A0A803NUB4</accession>
<dbReference type="Proteomes" id="UP000596661">
    <property type="component" value="Chromosome 2"/>
</dbReference>
<dbReference type="AlphaFoldDB" id="A0A803NUB4"/>
<reference evidence="2" key="1">
    <citation type="submission" date="2018-11" db="EMBL/GenBank/DDBJ databases">
        <authorList>
            <person name="Grassa J C."/>
        </authorList>
    </citation>
    <scope>NUCLEOTIDE SEQUENCE [LARGE SCALE GENOMIC DNA]</scope>
</reference>